<evidence type="ECO:0008006" key="9">
    <source>
        <dbReference type="Google" id="ProtNLM"/>
    </source>
</evidence>
<evidence type="ECO:0000256" key="1">
    <source>
        <dbReference type="ARBA" id="ARBA00003416"/>
    </source>
</evidence>
<dbReference type="InterPro" id="IPR003798">
    <property type="entry name" value="DNA_recombination_RmuC"/>
</dbReference>
<keyword evidence="3 5" id="KW-0175">Coiled coil</keyword>
<keyword evidence="4" id="KW-0233">DNA recombination</keyword>
<comment type="function">
    <text evidence="1">Involved in DNA recombination.</text>
</comment>
<evidence type="ECO:0000256" key="3">
    <source>
        <dbReference type="ARBA" id="ARBA00023054"/>
    </source>
</evidence>
<evidence type="ECO:0000256" key="5">
    <source>
        <dbReference type="SAM" id="Coils"/>
    </source>
</evidence>
<sequence>MAPCMMRGMDITTMVALVAGVILGAVGGCGIAYVVSRSRQQTDVARTEADDAKQEAYLAQARTEATQARAETAHARAEMAQARTDVAEARALASAAQAEAAEVSAAVARAEAERDAAVAHAKALAGDREQLLAQFKVLSHETIERQTRTADAQAEARLKATEQLLSPVKETLHRFADRLGEVEKQRVAIAADLRTQVQNVQQTGEQLRRETHALTTALRKPQVRGAWGELQLQRVVELAGMVEHCDFIRQRTDTADDRVIRPDLRVDLSEGKFVYVDAKVPLTAFLDAQETDDARLREEAMGRFAQNVRSHVDQLGGKRYWQSGVGSPEFVVLFLPSEALAAEAFAVLPDLHEYAARKDVVLATPTTLIALLRAVAYGWKQAKLAENAADVLQLGRELHDRLGTLGSRFDKLGRALRTSVTAYNDTIATMEGRVLVKARQFTELKVSDAELKALTSVDDPVRQIQAPELVDDAVQVAPIVGRSRRAPRRGAQPDKEVLPESDALRRADPELFELVSADELPAVDADQNRASS</sequence>
<dbReference type="Pfam" id="PF02646">
    <property type="entry name" value="RmuC"/>
    <property type="match status" value="1"/>
</dbReference>
<evidence type="ECO:0000256" key="2">
    <source>
        <dbReference type="ARBA" id="ARBA00009840"/>
    </source>
</evidence>
<dbReference type="PROSITE" id="PS51257">
    <property type="entry name" value="PROKAR_LIPOPROTEIN"/>
    <property type="match status" value="1"/>
</dbReference>
<dbReference type="eggNOG" id="COG1322">
    <property type="taxonomic scope" value="Bacteria"/>
</dbReference>
<gene>
    <name evidence="7" type="ordered locus">MLP_43620</name>
</gene>
<evidence type="ECO:0000256" key="4">
    <source>
        <dbReference type="ARBA" id="ARBA00023172"/>
    </source>
</evidence>
<dbReference type="PANTHER" id="PTHR30563:SF0">
    <property type="entry name" value="DNA RECOMBINATION PROTEIN RMUC"/>
    <property type="match status" value="1"/>
</dbReference>
<feature type="region of interest" description="Disordered" evidence="6">
    <location>
        <begin position="484"/>
        <end position="504"/>
    </location>
</feature>
<name>F5XSW8_MICPN</name>
<evidence type="ECO:0000256" key="6">
    <source>
        <dbReference type="SAM" id="MobiDB-lite"/>
    </source>
</evidence>
<feature type="coiled-coil region" evidence="5">
    <location>
        <begin position="58"/>
        <end position="113"/>
    </location>
</feature>
<protein>
    <recommendedName>
        <fullName evidence="9">DNA recombination protein RmuC</fullName>
    </recommendedName>
</protein>
<dbReference type="Proteomes" id="UP000007947">
    <property type="component" value="Chromosome"/>
</dbReference>
<dbReference type="AlphaFoldDB" id="F5XSW8"/>
<feature type="compositionally biased region" description="Basic and acidic residues" evidence="6">
    <location>
        <begin position="491"/>
        <end position="504"/>
    </location>
</feature>
<reference evidence="7 8" key="1">
    <citation type="submission" date="2011-05" db="EMBL/GenBank/DDBJ databases">
        <title>Whole genome sequence of Microlunatus phosphovorus NM-1.</title>
        <authorList>
            <person name="Hosoyama A."/>
            <person name="Sasaki K."/>
            <person name="Harada T."/>
            <person name="Igarashi R."/>
            <person name="Kawakoshi A."/>
            <person name="Sasagawa M."/>
            <person name="Fukada J."/>
            <person name="Nakamura S."/>
            <person name="Katano Y."/>
            <person name="Hanada S."/>
            <person name="Kamagata Y."/>
            <person name="Nakamura N."/>
            <person name="Yamazaki S."/>
            <person name="Fujita N."/>
        </authorList>
    </citation>
    <scope>NUCLEOTIDE SEQUENCE [LARGE SCALE GENOMIC DNA]</scope>
    <source>
        <strain evidence="8">ATCC 700054 / DSM 10555 / JCM 9379 / NBRC 101784 / NCIMB 13414 / VKM Ac-1990 / NM-1</strain>
    </source>
</reference>
<accession>F5XSW8</accession>
<keyword evidence="8" id="KW-1185">Reference proteome</keyword>
<dbReference type="PANTHER" id="PTHR30563">
    <property type="entry name" value="DNA RECOMBINATION PROTEIN RMUC"/>
    <property type="match status" value="1"/>
</dbReference>
<dbReference type="KEGG" id="mph:MLP_43620"/>
<proteinExistence type="inferred from homology"/>
<dbReference type="EMBL" id="AP012204">
    <property type="protein sequence ID" value="BAK37376.1"/>
    <property type="molecule type" value="Genomic_DNA"/>
</dbReference>
<organism evidence="7 8">
    <name type="scientific">Microlunatus phosphovorus (strain ATCC 700054 / DSM 10555 / JCM 9379 / NBRC 101784 / NCIMB 13414 / VKM Ac-1990 / NM-1)</name>
    <dbReference type="NCBI Taxonomy" id="1032480"/>
    <lineage>
        <taxon>Bacteria</taxon>
        <taxon>Bacillati</taxon>
        <taxon>Actinomycetota</taxon>
        <taxon>Actinomycetes</taxon>
        <taxon>Propionibacteriales</taxon>
        <taxon>Propionibacteriaceae</taxon>
        <taxon>Microlunatus</taxon>
    </lineage>
</organism>
<evidence type="ECO:0000313" key="8">
    <source>
        <dbReference type="Proteomes" id="UP000007947"/>
    </source>
</evidence>
<evidence type="ECO:0000313" key="7">
    <source>
        <dbReference type="EMBL" id="BAK37376.1"/>
    </source>
</evidence>
<comment type="similarity">
    <text evidence="2">Belongs to the RmuC family.</text>
</comment>
<dbReference type="HOGENOM" id="CLU_024057_1_0_11"/>
<dbReference type="GO" id="GO:0006310">
    <property type="term" value="P:DNA recombination"/>
    <property type="evidence" value="ECO:0007669"/>
    <property type="project" value="UniProtKB-KW"/>
</dbReference>